<dbReference type="RefSeq" id="XP_007408556.1">
    <property type="nucleotide sequence ID" value="XM_007408494.1"/>
</dbReference>
<reference evidence="3" key="1">
    <citation type="journal article" date="2011" name="Proc. Natl. Acad. Sci. U.S.A.">
        <title>Obligate biotrophy features unraveled by the genomic analysis of rust fungi.</title>
        <authorList>
            <person name="Duplessis S."/>
            <person name="Cuomo C.A."/>
            <person name="Lin Y.-C."/>
            <person name="Aerts A."/>
            <person name="Tisserant E."/>
            <person name="Veneault-Fourrey C."/>
            <person name="Joly D.L."/>
            <person name="Hacquard S."/>
            <person name="Amselem J."/>
            <person name="Cantarel B.L."/>
            <person name="Chiu R."/>
            <person name="Coutinho P.M."/>
            <person name="Feau N."/>
            <person name="Field M."/>
            <person name="Frey P."/>
            <person name="Gelhaye E."/>
            <person name="Goldberg J."/>
            <person name="Grabherr M.G."/>
            <person name="Kodira C.D."/>
            <person name="Kohler A."/>
            <person name="Kuees U."/>
            <person name="Lindquist E.A."/>
            <person name="Lucas S.M."/>
            <person name="Mago R."/>
            <person name="Mauceli E."/>
            <person name="Morin E."/>
            <person name="Murat C."/>
            <person name="Pangilinan J.L."/>
            <person name="Park R."/>
            <person name="Pearson M."/>
            <person name="Quesneville H."/>
            <person name="Rouhier N."/>
            <person name="Sakthikumar S."/>
            <person name="Salamov A.A."/>
            <person name="Schmutz J."/>
            <person name="Selles B."/>
            <person name="Shapiro H."/>
            <person name="Tanguay P."/>
            <person name="Tuskan G.A."/>
            <person name="Henrissat B."/>
            <person name="Van de Peer Y."/>
            <person name="Rouze P."/>
            <person name="Ellis J.G."/>
            <person name="Dodds P.N."/>
            <person name="Schein J.E."/>
            <person name="Zhong S."/>
            <person name="Hamelin R.C."/>
            <person name="Grigoriev I.V."/>
            <person name="Szabo L.J."/>
            <person name="Martin F."/>
        </authorList>
    </citation>
    <scope>NUCLEOTIDE SEQUENCE [LARGE SCALE GENOMIC DNA]</scope>
    <source>
        <strain evidence="3">98AG31 / pathotype 3-4-7</strain>
    </source>
</reference>
<dbReference type="VEuPathDB" id="FungiDB:MELLADRAFT_105118"/>
<name>F4RHH0_MELLP</name>
<feature type="region of interest" description="Disordered" evidence="1">
    <location>
        <begin position="1"/>
        <end position="95"/>
    </location>
</feature>
<dbReference type="HOGENOM" id="CLU_1722760_0_0_1"/>
<feature type="compositionally biased region" description="Polar residues" evidence="1">
    <location>
        <begin position="1"/>
        <end position="20"/>
    </location>
</feature>
<dbReference type="InParanoid" id="F4RHH0"/>
<dbReference type="GeneID" id="18922501"/>
<evidence type="ECO:0000256" key="1">
    <source>
        <dbReference type="SAM" id="MobiDB-lite"/>
    </source>
</evidence>
<dbReference type="AlphaFoldDB" id="F4RHH0"/>
<organism evidence="3">
    <name type="scientific">Melampsora larici-populina (strain 98AG31 / pathotype 3-4-7)</name>
    <name type="common">Poplar leaf rust fungus</name>
    <dbReference type="NCBI Taxonomy" id="747676"/>
    <lineage>
        <taxon>Eukaryota</taxon>
        <taxon>Fungi</taxon>
        <taxon>Dikarya</taxon>
        <taxon>Basidiomycota</taxon>
        <taxon>Pucciniomycotina</taxon>
        <taxon>Pucciniomycetes</taxon>
        <taxon>Pucciniales</taxon>
        <taxon>Melampsoraceae</taxon>
        <taxon>Melampsora</taxon>
    </lineage>
</organism>
<proteinExistence type="predicted"/>
<evidence type="ECO:0000313" key="2">
    <source>
        <dbReference type="EMBL" id="EGG08358.1"/>
    </source>
</evidence>
<dbReference type="EMBL" id="GL883101">
    <property type="protein sequence ID" value="EGG08358.1"/>
    <property type="molecule type" value="Genomic_DNA"/>
</dbReference>
<evidence type="ECO:0000313" key="3">
    <source>
        <dbReference type="Proteomes" id="UP000001072"/>
    </source>
</evidence>
<feature type="compositionally biased region" description="Basic and acidic residues" evidence="1">
    <location>
        <begin position="73"/>
        <end position="90"/>
    </location>
</feature>
<accession>F4RHH0</accession>
<sequence length="152" mass="17313">MPSQSWKSTASPFNQMSSVGRPQRPQQPPSNPSMFTPSHDSQRRLSDVSVQPSPGPLKRKRASSVTVIELADEDKSKSNEPHPTKDEYLRMSKKKGKYSQPACRWSFVQLLSPIWTKKMQKSKFKVSELCWNRMSTNHSSSTLENRSTKKGM</sequence>
<dbReference type="Proteomes" id="UP000001072">
    <property type="component" value="Unassembled WGS sequence"/>
</dbReference>
<gene>
    <name evidence="2" type="ORF">MELLADRAFT_105118</name>
</gene>
<protein>
    <submittedName>
        <fullName evidence="2">Uncharacterized protein</fullName>
    </submittedName>
</protein>
<dbReference type="KEGG" id="mlr:MELLADRAFT_105118"/>
<keyword evidence="3" id="KW-1185">Reference proteome</keyword>